<comment type="caution">
    <text evidence="5">The sequence shown here is derived from an EMBL/GenBank/DDBJ whole genome shotgun (WGS) entry which is preliminary data.</text>
</comment>
<dbReference type="InterPro" id="IPR006984">
    <property type="entry name" value="Fcf1/UTP23"/>
</dbReference>
<evidence type="ECO:0000256" key="1">
    <source>
        <dbReference type="ARBA" id="ARBA00023242"/>
    </source>
</evidence>
<dbReference type="InterPro" id="IPR037503">
    <property type="entry name" value="Fcf1_PIN"/>
</dbReference>
<dbReference type="Proteomes" id="UP000693970">
    <property type="component" value="Unassembled WGS sequence"/>
</dbReference>
<dbReference type="Pfam" id="PF04900">
    <property type="entry name" value="Fcf1"/>
    <property type="match status" value="1"/>
</dbReference>
<gene>
    <name evidence="5" type="ORF">IV203_001746</name>
    <name evidence="6" type="ORF">IV203_035941</name>
</gene>
<dbReference type="GO" id="GO:0032040">
    <property type="term" value="C:small-subunit processome"/>
    <property type="evidence" value="ECO:0007669"/>
    <property type="project" value="InterPro"/>
</dbReference>
<keyword evidence="1" id="KW-0539">Nucleus</keyword>
<evidence type="ECO:0000313" key="6">
    <source>
        <dbReference type="EMBL" id="KAG7360842.1"/>
    </source>
</evidence>
<dbReference type="InterPro" id="IPR002716">
    <property type="entry name" value="PIN_dom"/>
</dbReference>
<reference evidence="5" key="2">
    <citation type="submission" date="2021-04" db="EMBL/GenBank/DDBJ databases">
        <authorList>
            <person name="Podell S."/>
        </authorList>
    </citation>
    <scope>NUCLEOTIDE SEQUENCE</scope>
    <source>
        <strain evidence="5">Hildebrandi</strain>
    </source>
</reference>
<dbReference type="FunFam" id="3.40.50.1010:FF:000035">
    <property type="entry name" value="Fcf1, putative"/>
    <property type="match status" value="1"/>
</dbReference>
<evidence type="ECO:0000256" key="3">
    <source>
        <dbReference type="SAM" id="MobiDB-lite"/>
    </source>
</evidence>
<proteinExistence type="inferred from homology"/>
<evidence type="ECO:0000313" key="7">
    <source>
        <dbReference type="Proteomes" id="UP000693970"/>
    </source>
</evidence>
<dbReference type="AlphaFoldDB" id="A0A9K3PRW7"/>
<dbReference type="SMART" id="SM00670">
    <property type="entry name" value="PINc"/>
    <property type="match status" value="1"/>
</dbReference>
<dbReference type="OrthoDB" id="76105at2759"/>
<feature type="region of interest" description="Disordered" evidence="3">
    <location>
        <begin position="22"/>
        <end position="46"/>
    </location>
</feature>
<protein>
    <submittedName>
        <fullName evidence="5">Fcf1 RNA processing protein</fullName>
    </submittedName>
</protein>
<sequence length="198" mass="22877">MGKSKQTRKFAVMKKVISHKDTRVRKNLEESKAKQTAKEKKEKEPRQIEQANTSLFFQYNEQLGPPYHVLVDTNFINFSIRKKLDMVRAMMDCLLAKCIPCITDCVMAELEKLGGKYKIALRLAKDPRFERVPCNCAKKGYADDCLTHMVQQWRCFIVATCDKELRGRIRKIPGVPCMYISGYKYTVERMPEAFGAPP</sequence>
<evidence type="ECO:0000256" key="2">
    <source>
        <dbReference type="ARBA" id="ARBA00024026"/>
    </source>
</evidence>
<evidence type="ECO:0000313" key="5">
    <source>
        <dbReference type="EMBL" id="KAG7357058.1"/>
    </source>
</evidence>
<name>A0A9K3PRW7_9STRA</name>
<evidence type="ECO:0000259" key="4">
    <source>
        <dbReference type="SMART" id="SM00670"/>
    </source>
</evidence>
<organism evidence="5 7">
    <name type="scientific">Nitzschia inconspicua</name>
    <dbReference type="NCBI Taxonomy" id="303405"/>
    <lineage>
        <taxon>Eukaryota</taxon>
        <taxon>Sar</taxon>
        <taxon>Stramenopiles</taxon>
        <taxon>Ochrophyta</taxon>
        <taxon>Bacillariophyta</taxon>
        <taxon>Bacillariophyceae</taxon>
        <taxon>Bacillariophycidae</taxon>
        <taxon>Bacillariales</taxon>
        <taxon>Bacillariaceae</taxon>
        <taxon>Nitzschia</taxon>
    </lineage>
</organism>
<dbReference type="CDD" id="cd09864">
    <property type="entry name" value="PIN_Fcf1-like"/>
    <property type="match status" value="1"/>
</dbReference>
<feature type="domain" description="PIN" evidence="4">
    <location>
        <begin position="67"/>
        <end position="167"/>
    </location>
</feature>
<dbReference type="PANTHER" id="PTHR12416">
    <property type="entry name" value="RRNA-PROCESSING PROTEIN UTP23 HOMOLOG"/>
    <property type="match status" value="1"/>
</dbReference>
<dbReference type="EMBL" id="JAGRRH010000013">
    <property type="protein sequence ID" value="KAG7360842.1"/>
    <property type="molecule type" value="Genomic_DNA"/>
</dbReference>
<accession>A0A9K3PRW7</accession>
<reference evidence="5" key="1">
    <citation type="journal article" date="2021" name="Sci. Rep.">
        <title>Diploid genomic architecture of Nitzschia inconspicua, an elite biomass production diatom.</title>
        <authorList>
            <person name="Oliver A."/>
            <person name="Podell S."/>
            <person name="Pinowska A."/>
            <person name="Traller J.C."/>
            <person name="Smith S.R."/>
            <person name="McClure R."/>
            <person name="Beliaev A."/>
            <person name="Bohutskyi P."/>
            <person name="Hill E.A."/>
            <person name="Rabines A."/>
            <person name="Zheng H."/>
            <person name="Allen L.Z."/>
            <person name="Kuo A."/>
            <person name="Grigoriev I.V."/>
            <person name="Allen A.E."/>
            <person name="Hazlebeck D."/>
            <person name="Allen E.E."/>
        </authorList>
    </citation>
    <scope>NUCLEOTIDE SEQUENCE</scope>
    <source>
        <strain evidence="5">Hildebrandi</strain>
    </source>
</reference>
<keyword evidence="7" id="KW-1185">Reference proteome</keyword>
<dbReference type="EMBL" id="JAGRRH010000015">
    <property type="protein sequence ID" value="KAG7357058.1"/>
    <property type="molecule type" value="Genomic_DNA"/>
</dbReference>
<comment type="similarity">
    <text evidence="2">Belongs to the UTP23/FCF1 family. FCF1 subfamily.</text>
</comment>